<evidence type="ECO:0000256" key="3">
    <source>
        <dbReference type="ARBA" id="ARBA00022884"/>
    </source>
</evidence>
<evidence type="ECO:0000256" key="1">
    <source>
        <dbReference type="ARBA" id="ARBA00022490"/>
    </source>
</evidence>
<proteinExistence type="predicted"/>
<dbReference type="InterPro" id="IPR013979">
    <property type="entry name" value="TIF_beta_prop-like"/>
</dbReference>
<organism evidence="6 7">
    <name type="scientific">Angomonas deanei</name>
    <dbReference type="NCBI Taxonomy" id="59799"/>
    <lineage>
        <taxon>Eukaryota</taxon>
        <taxon>Discoba</taxon>
        <taxon>Euglenozoa</taxon>
        <taxon>Kinetoplastea</taxon>
        <taxon>Metakinetoplastina</taxon>
        <taxon>Trypanosomatida</taxon>
        <taxon>Trypanosomatidae</taxon>
        <taxon>Strigomonadinae</taxon>
        <taxon>Angomonas</taxon>
    </lineage>
</organism>
<accession>A0A7G2CP32</accession>
<dbReference type="AlphaFoldDB" id="A0A7G2CP32"/>
<evidence type="ECO:0000256" key="2">
    <source>
        <dbReference type="ARBA" id="ARBA00022540"/>
    </source>
</evidence>
<evidence type="ECO:0000256" key="4">
    <source>
        <dbReference type="ARBA" id="ARBA00022917"/>
    </source>
</evidence>
<dbReference type="GO" id="GO:0031369">
    <property type="term" value="F:translation initiation factor binding"/>
    <property type="evidence" value="ECO:0007669"/>
    <property type="project" value="InterPro"/>
</dbReference>
<dbReference type="SUPFAM" id="SSF82171">
    <property type="entry name" value="DPP6 N-terminal domain-like"/>
    <property type="match status" value="1"/>
</dbReference>
<keyword evidence="2 6" id="KW-0396">Initiation factor</keyword>
<dbReference type="GO" id="GO:0003723">
    <property type="term" value="F:RNA binding"/>
    <property type="evidence" value="ECO:0007669"/>
    <property type="project" value="UniProtKB-KW"/>
</dbReference>
<dbReference type="InterPro" id="IPR011400">
    <property type="entry name" value="EIF3B"/>
</dbReference>
<dbReference type="EMBL" id="LR877166">
    <property type="protein sequence ID" value="CAD2221616.1"/>
    <property type="molecule type" value="Genomic_DNA"/>
</dbReference>
<dbReference type="Proteomes" id="UP000515908">
    <property type="component" value="Chromosome 22"/>
</dbReference>
<dbReference type="Gene3D" id="2.130.10.10">
    <property type="entry name" value="YVTN repeat-like/Quinoprotein amine dehydrogenase"/>
    <property type="match status" value="1"/>
</dbReference>
<evidence type="ECO:0000313" key="7">
    <source>
        <dbReference type="Proteomes" id="UP000515908"/>
    </source>
</evidence>
<dbReference type="GO" id="GO:0003743">
    <property type="term" value="F:translation initiation factor activity"/>
    <property type="evidence" value="ECO:0007669"/>
    <property type="project" value="UniProtKB-KW"/>
</dbReference>
<keyword evidence="7" id="KW-1185">Reference proteome</keyword>
<dbReference type="PANTHER" id="PTHR14068:SF0">
    <property type="entry name" value="EUKARYOTIC TRANSLATION INITIATION FACTOR 3 SUBUNIT B"/>
    <property type="match status" value="1"/>
</dbReference>
<evidence type="ECO:0000313" key="6">
    <source>
        <dbReference type="EMBL" id="CAD2221616.1"/>
    </source>
</evidence>
<reference evidence="6 7" key="1">
    <citation type="submission" date="2020-08" db="EMBL/GenBank/DDBJ databases">
        <authorList>
            <person name="Newling K."/>
            <person name="Davey J."/>
            <person name="Forrester S."/>
        </authorList>
    </citation>
    <scope>NUCLEOTIDE SEQUENCE [LARGE SCALE GENOMIC DNA]</scope>
    <source>
        <strain evidence="7">Crithidia deanei Carvalho (ATCC PRA-265)</strain>
    </source>
</reference>
<name>A0A7G2CP32_9TRYP</name>
<evidence type="ECO:0000259" key="5">
    <source>
        <dbReference type="Pfam" id="PF08662"/>
    </source>
</evidence>
<dbReference type="InterPro" id="IPR015943">
    <property type="entry name" value="WD40/YVTN_repeat-like_dom_sf"/>
</dbReference>
<dbReference type="GO" id="GO:0005852">
    <property type="term" value="C:eukaryotic translation initiation factor 3 complex"/>
    <property type="evidence" value="ECO:0007669"/>
    <property type="project" value="InterPro"/>
</dbReference>
<dbReference type="Pfam" id="PF08662">
    <property type="entry name" value="eIF2A"/>
    <property type="match status" value="1"/>
</dbReference>
<feature type="domain" description="Translation initiation factor beta propellor-like" evidence="5">
    <location>
        <begin position="276"/>
        <end position="465"/>
    </location>
</feature>
<protein>
    <submittedName>
        <fullName evidence="6">Eukaryotic translation initiation factor eIF2A, putative</fullName>
    </submittedName>
</protein>
<keyword evidence="4" id="KW-0648">Protein biosynthesis</keyword>
<keyword evidence="3" id="KW-0694">RNA-binding</keyword>
<keyword evidence="1" id="KW-0963">Cytoplasm</keyword>
<dbReference type="VEuPathDB" id="TriTrypDB:ADEAN_000914800"/>
<dbReference type="OrthoDB" id="10250414at2759"/>
<sequence length="589" mass="67463">MDVAGDDEVDFTHTLAEDPNAFPQYVVKVSPEAGCSWMKFDWEKNTEIPCEVDKRSVLRRWTELDRSKGKLQPGIISSMAPQPQPLPTWSVYGHIMLSEAEEGLHVWGGREMQLLYTIQENVKAFMVSPNENYIVVQTEKDVSVMNLRTAKKIRTLGNLDLASDDAWPLVRFSADDSLVAVCKAGYFRENPTAITAGKMSIYLSETMELVQGSRDVPRSYTFESLGLYKAEWNPQRGTQIAYVCSLGKNMGWRVNISEITVGEDNVAREEVQCHRMFANAEELEILWHPAGTYLAVKVKTKKGTEYSLFHLARDVAAFQLAIKQNYTAGRFAWQPAGDMFAILLNDDTGIQLGEKSLLQVFAIKDRKKLKLIAEFPTSTNRLFWAPKGRSLCATNDDKSLLSFITINEHDKATERKTTCPMSNVKWDPTGRFFATWITSFSKGSNAGYRIYAFDGELCFEKKTPTFSHLTWRPLPPSLLTEAEVKQQRDPQNVKKLTQDYEEKEKALERERLEKEFREIKACEVAYVKKMNELARSAQSLHLEEKREQQNENSRWAKFWTKRIADLPESERVIHETIVEEREISCRQLS</sequence>
<gene>
    <name evidence="6" type="ORF">ADEAN_000914800</name>
</gene>
<dbReference type="PANTHER" id="PTHR14068">
    <property type="entry name" value="EUKARYOTIC TRANSLATION INITIATION FACTOR 3 EIF3 -RELATED"/>
    <property type="match status" value="1"/>
</dbReference>